<proteinExistence type="predicted"/>
<dbReference type="RefSeq" id="WP_146474286.1">
    <property type="nucleotide sequence ID" value="NZ_JBHRUD010000001.1"/>
</dbReference>
<name>A0A918YW03_9GAMM</name>
<reference evidence="1" key="1">
    <citation type="journal article" date="2014" name="Int. J. Syst. Evol. Microbiol.">
        <title>Complete genome sequence of Corynebacterium casei LMG S-19264T (=DSM 44701T), isolated from a smear-ripened cheese.</title>
        <authorList>
            <consortium name="US DOE Joint Genome Institute (JGI-PGF)"/>
            <person name="Walter F."/>
            <person name="Albersmeier A."/>
            <person name="Kalinowski J."/>
            <person name="Ruckert C."/>
        </authorList>
    </citation>
    <scope>NUCLEOTIDE SEQUENCE</scope>
    <source>
        <strain evidence="1">KCTC 32020</strain>
    </source>
</reference>
<accession>A0A918YW03</accession>
<dbReference type="Proteomes" id="UP000636453">
    <property type="component" value="Unassembled WGS sequence"/>
</dbReference>
<dbReference type="OrthoDB" id="5959542at2"/>
<organism evidence="1 2">
    <name type="scientific">Vulcaniibacterium thermophilum</name>
    <dbReference type="NCBI Taxonomy" id="1169913"/>
    <lineage>
        <taxon>Bacteria</taxon>
        <taxon>Pseudomonadati</taxon>
        <taxon>Pseudomonadota</taxon>
        <taxon>Gammaproteobacteria</taxon>
        <taxon>Lysobacterales</taxon>
        <taxon>Lysobacteraceae</taxon>
        <taxon>Vulcaniibacterium</taxon>
    </lineage>
</organism>
<gene>
    <name evidence="1" type="ORF">GCM10007167_02760</name>
</gene>
<sequence length="144" mass="15799">MSVENNIFVRPGSLPAPADWAAAIREAGFELEIDSDFRWDEFEGFLPATYKGEPAGFELYVEDFDLSELSDDEQAALEDRTLLVTLVTHADMRQYMSSMIASAVLCSMADGQLAEGGEPPFIPAAGAIEWARKCEPGVEKLFDA</sequence>
<keyword evidence="2" id="KW-1185">Reference proteome</keyword>
<dbReference type="AlphaFoldDB" id="A0A918YW03"/>
<protein>
    <submittedName>
        <fullName evidence="1">Uncharacterized protein</fullName>
    </submittedName>
</protein>
<reference evidence="1" key="2">
    <citation type="submission" date="2020-09" db="EMBL/GenBank/DDBJ databases">
        <authorList>
            <person name="Sun Q."/>
            <person name="Kim S."/>
        </authorList>
    </citation>
    <scope>NUCLEOTIDE SEQUENCE</scope>
    <source>
        <strain evidence="1">KCTC 32020</strain>
    </source>
</reference>
<evidence type="ECO:0000313" key="2">
    <source>
        <dbReference type="Proteomes" id="UP000636453"/>
    </source>
</evidence>
<evidence type="ECO:0000313" key="1">
    <source>
        <dbReference type="EMBL" id="GHE25579.1"/>
    </source>
</evidence>
<dbReference type="EMBL" id="BNCF01000001">
    <property type="protein sequence ID" value="GHE25579.1"/>
    <property type="molecule type" value="Genomic_DNA"/>
</dbReference>
<comment type="caution">
    <text evidence="1">The sequence shown here is derived from an EMBL/GenBank/DDBJ whole genome shotgun (WGS) entry which is preliminary data.</text>
</comment>